<evidence type="ECO:0000313" key="1">
    <source>
        <dbReference type="EMBL" id="TXD89847.1"/>
    </source>
</evidence>
<dbReference type="Proteomes" id="UP000321578">
    <property type="component" value="Unassembled WGS sequence"/>
</dbReference>
<proteinExistence type="predicted"/>
<keyword evidence="2" id="KW-1185">Reference proteome</keyword>
<dbReference type="OrthoDB" id="1422163at2"/>
<dbReference type="EMBL" id="VORO01000005">
    <property type="protein sequence ID" value="TXD89847.1"/>
    <property type="molecule type" value="Genomic_DNA"/>
</dbReference>
<comment type="caution">
    <text evidence="1">The sequence shown here is derived from an EMBL/GenBank/DDBJ whole genome shotgun (WGS) entry which is preliminary data.</text>
</comment>
<protein>
    <submittedName>
        <fullName evidence="1">Uncharacterized protein</fullName>
    </submittedName>
</protein>
<dbReference type="RefSeq" id="WP_147085791.1">
    <property type="nucleotide sequence ID" value="NZ_VORM01000005.1"/>
</dbReference>
<dbReference type="AlphaFoldDB" id="A0A5C6ZMH1"/>
<evidence type="ECO:0000313" key="2">
    <source>
        <dbReference type="Proteomes" id="UP000321578"/>
    </source>
</evidence>
<accession>A0A5C6ZMH1</accession>
<sequence>MPRNTRDIFQFIPCGLAPMLLIYDIKNRPWLYEPVPSGNSDFNKIGALIASLFKRKQYSSEIIYVKPEDLQSLFASNSFFTKKMISKELNIIEDYQFLFFEFCSAQQIDMQLISEKKSLELLELLMAYSRDFKSFLLENPKDGVVIFNGQY</sequence>
<gene>
    <name evidence="1" type="ORF">ESY86_06500</name>
</gene>
<name>A0A5C6ZMH1_9FLAO</name>
<reference evidence="1 2" key="1">
    <citation type="submission" date="2019-08" db="EMBL/GenBank/DDBJ databases">
        <title>Genomes of Subsaximicrobium wynnwilliamsii strains.</title>
        <authorList>
            <person name="Bowman J.P."/>
        </authorList>
    </citation>
    <scope>NUCLEOTIDE SEQUENCE [LARGE SCALE GENOMIC DNA]</scope>
    <source>
        <strain evidence="1 2">2-80-2</strain>
    </source>
</reference>
<organism evidence="1 2">
    <name type="scientific">Subsaximicrobium wynnwilliamsii</name>
    <dbReference type="NCBI Taxonomy" id="291179"/>
    <lineage>
        <taxon>Bacteria</taxon>
        <taxon>Pseudomonadati</taxon>
        <taxon>Bacteroidota</taxon>
        <taxon>Flavobacteriia</taxon>
        <taxon>Flavobacteriales</taxon>
        <taxon>Flavobacteriaceae</taxon>
        <taxon>Subsaximicrobium</taxon>
    </lineage>
</organism>